<organism evidence="5 6">
    <name type="scientific">Candidatus Mancarchaeum acidiphilum</name>
    <dbReference type="NCBI Taxonomy" id="1920749"/>
    <lineage>
        <taxon>Archaea</taxon>
        <taxon>Candidatus Micrarchaeota</taxon>
        <taxon>Candidatus Mancarchaeum</taxon>
    </lineage>
</organism>
<dbReference type="NCBIfam" id="NF003079">
    <property type="entry name" value="PRK04005.1"/>
    <property type="match status" value="1"/>
</dbReference>
<evidence type="ECO:0000313" key="6">
    <source>
        <dbReference type="Proteomes" id="UP000197679"/>
    </source>
</evidence>
<proteinExistence type="inferred from homology"/>
<protein>
    <submittedName>
        <fullName evidence="5">50S ribosomal protein L18e</fullName>
    </submittedName>
</protein>
<accession>A0A218NLM1</accession>
<dbReference type="GO" id="GO:0003735">
    <property type="term" value="F:structural constituent of ribosome"/>
    <property type="evidence" value="ECO:0007669"/>
    <property type="project" value="InterPro"/>
</dbReference>
<dbReference type="Gene3D" id="3.100.10.10">
    <property type="match status" value="1"/>
</dbReference>
<dbReference type="GO" id="GO:0006412">
    <property type="term" value="P:translation"/>
    <property type="evidence" value="ECO:0007669"/>
    <property type="project" value="InterPro"/>
</dbReference>
<dbReference type="InterPro" id="IPR001196">
    <property type="entry name" value="Ribosomal_uL15_CS"/>
</dbReference>
<dbReference type="InterPro" id="IPR036227">
    <property type="entry name" value="Ribosomal_uL15/eL18_sf"/>
</dbReference>
<feature type="domain" description="Large ribosomal subunit protein uL15/eL18" evidence="4">
    <location>
        <begin position="25"/>
        <end position="97"/>
    </location>
</feature>
<gene>
    <name evidence="5" type="ORF">Mia14_0015</name>
</gene>
<evidence type="ECO:0000313" key="5">
    <source>
        <dbReference type="EMBL" id="ASI13361.1"/>
    </source>
</evidence>
<evidence type="ECO:0000259" key="4">
    <source>
        <dbReference type="Pfam" id="PF00828"/>
    </source>
</evidence>
<evidence type="ECO:0000256" key="1">
    <source>
        <dbReference type="ARBA" id="ARBA00022980"/>
    </source>
</evidence>
<dbReference type="InterPro" id="IPR021131">
    <property type="entry name" value="Ribosomal_uL15/eL18"/>
</dbReference>
<evidence type="ECO:0000256" key="2">
    <source>
        <dbReference type="ARBA" id="ARBA00023274"/>
    </source>
</evidence>
<dbReference type="OrthoDB" id="11309at2157"/>
<comment type="similarity">
    <text evidence="3">Belongs to the universal ribosomal protein uL15 family.</text>
</comment>
<dbReference type="EMBL" id="CP019964">
    <property type="protein sequence ID" value="ASI13361.1"/>
    <property type="molecule type" value="Genomic_DNA"/>
</dbReference>
<keyword evidence="1 3" id="KW-0689">Ribosomal protein</keyword>
<sequence length="113" mass="13295">MKINVERDDIKEWLTSTKGEKDHKELWEKINKMVSVTKRKRVTVNLYKLNRYTKEGDNIIVPGKVLSFGKIDHKVNITAIDFSDKAKEQLQKAGSKIYDLNEFKKFKNIIIIR</sequence>
<dbReference type="RefSeq" id="WP_088819531.1">
    <property type="nucleotide sequence ID" value="NZ_CP019964.1"/>
</dbReference>
<reference evidence="5 6" key="1">
    <citation type="journal article" date="2017" name="Nat. Commun.">
        <title>'ARMAN' archaea depend on association with euryarchaeal host in culture and in situ.</title>
        <authorList>
            <person name="Golyshina O."/>
            <person name="Toshchakov S."/>
            <person name="Makarova K."/>
            <person name="Gavrilov S."/>
            <person name="Korzhenkov A."/>
            <person name="La Cono V."/>
            <person name="Arcadi E."/>
            <person name="Nechitaylo T."/>
            <person name="Ferrer M."/>
            <person name="Kublanov I."/>
            <person name="Wolf Y."/>
            <person name="Yakimov M."/>
            <person name="Golyshin P."/>
            <person name="Slesarev A."/>
            <person name="Kozyavkin S."/>
        </authorList>
    </citation>
    <scope>NUCLEOTIDE SEQUENCE [LARGE SCALE GENOMIC DNA]</scope>
    <source>
        <strain evidence="5 6">Mia14</strain>
    </source>
</reference>
<dbReference type="AlphaFoldDB" id="A0A218NLM1"/>
<dbReference type="Proteomes" id="UP000197679">
    <property type="component" value="Chromosome"/>
</dbReference>
<name>A0A218NLM1_9ARCH</name>
<dbReference type="Pfam" id="PF00828">
    <property type="entry name" value="Ribosomal_L27A"/>
    <property type="match status" value="1"/>
</dbReference>
<dbReference type="GeneID" id="33313577"/>
<dbReference type="SUPFAM" id="SSF52080">
    <property type="entry name" value="Ribosomal proteins L15p and L18e"/>
    <property type="match status" value="1"/>
</dbReference>
<dbReference type="KEGG" id="marh:Mia14_0015"/>
<keyword evidence="6" id="KW-1185">Reference proteome</keyword>
<dbReference type="GO" id="GO:0005840">
    <property type="term" value="C:ribosome"/>
    <property type="evidence" value="ECO:0007669"/>
    <property type="project" value="UniProtKB-KW"/>
</dbReference>
<dbReference type="GO" id="GO:1990904">
    <property type="term" value="C:ribonucleoprotein complex"/>
    <property type="evidence" value="ECO:0007669"/>
    <property type="project" value="UniProtKB-KW"/>
</dbReference>
<keyword evidence="2 3" id="KW-0687">Ribonucleoprotein</keyword>
<evidence type="ECO:0000256" key="3">
    <source>
        <dbReference type="RuleBase" id="RU003888"/>
    </source>
</evidence>
<dbReference type="PROSITE" id="PS00475">
    <property type="entry name" value="RIBOSOMAL_L15"/>
    <property type="match status" value="1"/>
</dbReference>